<dbReference type="GO" id="GO:0004821">
    <property type="term" value="F:histidine-tRNA ligase activity"/>
    <property type="evidence" value="ECO:0007669"/>
    <property type="project" value="TreeGrafter"/>
</dbReference>
<dbReference type="EMBL" id="ACPB03023343">
    <property type="status" value="NOT_ANNOTATED_CDS"/>
    <property type="molecule type" value="Genomic_DNA"/>
</dbReference>
<dbReference type="InParanoid" id="T1I2U2"/>
<evidence type="ECO:0000313" key="2">
    <source>
        <dbReference type="Proteomes" id="UP000015103"/>
    </source>
</evidence>
<dbReference type="GO" id="GO:0032543">
    <property type="term" value="P:mitochondrial translation"/>
    <property type="evidence" value="ECO:0007669"/>
    <property type="project" value="TreeGrafter"/>
</dbReference>
<organism evidence="1 2">
    <name type="scientific">Rhodnius prolixus</name>
    <name type="common">Triatomid bug</name>
    <dbReference type="NCBI Taxonomy" id="13249"/>
    <lineage>
        <taxon>Eukaryota</taxon>
        <taxon>Metazoa</taxon>
        <taxon>Ecdysozoa</taxon>
        <taxon>Arthropoda</taxon>
        <taxon>Hexapoda</taxon>
        <taxon>Insecta</taxon>
        <taxon>Pterygota</taxon>
        <taxon>Neoptera</taxon>
        <taxon>Paraneoptera</taxon>
        <taxon>Hemiptera</taxon>
        <taxon>Heteroptera</taxon>
        <taxon>Panheteroptera</taxon>
        <taxon>Cimicomorpha</taxon>
        <taxon>Reduviidae</taxon>
        <taxon>Triatominae</taxon>
        <taxon>Rhodnius</taxon>
    </lineage>
</organism>
<dbReference type="SUPFAM" id="SSF55681">
    <property type="entry name" value="Class II aaRS and biotin synthetases"/>
    <property type="match status" value="1"/>
</dbReference>
<dbReference type="GO" id="GO:0005739">
    <property type="term" value="C:mitochondrion"/>
    <property type="evidence" value="ECO:0007669"/>
    <property type="project" value="TreeGrafter"/>
</dbReference>
<keyword evidence="2" id="KW-1185">Reference proteome</keyword>
<dbReference type="GO" id="GO:0003723">
    <property type="term" value="F:RNA binding"/>
    <property type="evidence" value="ECO:0007669"/>
    <property type="project" value="TreeGrafter"/>
</dbReference>
<dbReference type="eggNOG" id="KOG1035">
    <property type="taxonomic scope" value="Eukaryota"/>
</dbReference>
<evidence type="ECO:0000313" key="1">
    <source>
        <dbReference type="EnsemblMetazoa" id="RPRC010611-PA"/>
    </source>
</evidence>
<dbReference type="Gene3D" id="3.30.930.10">
    <property type="entry name" value="Bira Bifunctional Protein, Domain 2"/>
    <property type="match status" value="1"/>
</dbReference>
<protein>
    <submittedName>
        <fullName evidence="1">Uncharacterized protein</fullName>
    </submittedName>
</protein>
<dbReference type="VEuPathDB" id="VectorBase:RPRC010611"/>
<dbReference type="GO" id="GO:0005829">
    <property type="term" value="C:cytosol"/>
    <property type="evidence" value="ECO:0007669"/>
    <property type="project" value="TreeGrafter"/>
</dbReference>
<dbReference type="PANTHER" id="PTHR11476">
    <property type="entry name" value="HISTIDYL-TRNA SYNTHETASE"/>
    <property type="match status" value="1"/>
</dbReference>
<dbReference type="Proteomes" id="UP000015103">
    <property type="component" value="Unassembled WGS sequence"/>
</dbReference>
<dbReference type="AlphaFoldDB" id="T1I2U2"/>
<dbReference type="InterPro" id="IPR045864">
    <property type="entry name" value="aa-tRNA-synth_II/BPL/LPL"/>
</dbReference>
<dbReference type="STRING" id="13249.T1I2U2"/>
<accession>T1I2U2</accession>
<dbReference type="HOGENOM" id="CLU_1013053_0_0_1"/>
<reference evidence="1" key="1">
    <citation type="submission" date="2015-05" db="UniProtKB">
        <authorList>
            <consortium name="EnsemblMetazoa"/>
        </authorList>
    </citation>
    <scope>IDENTIFICATION</scope>
</reference>
<dbReference type="EnsemblMetazoa" id="RPRC010611-RA">
    <property type="protein sequence ID" value="RPRC010611-PA"/>
    <property type="gene ID" value="RPRC010611"/>
</dbReference>
<proteinExistence type="predicted"/>
<dbReference type="GO" id="GO:0006427">
    <property type="term" value="P:histidyl-tRNA aminoacylation"/>
    <property type="evidence" value="ECO:0007669"/>
    <property type="project" value="TreeGrafter"/>
</dbReference>
<sequence>MPPTLDATFNVSSWRSNWFVSLAESVSEILRRIMRGHGAISFLPPLLTPAKDPPESSVSLMTRLGSIVYATFDIRTPFVRFLKHNPSVCHMKRYAIDKIYRERPAGVHPKEVYECAFDIVTSNSGDLMPEFELIATTWEVLCEFPTVLKKNTVIRLNHSNLVLAILNYGGLDQEKCEAIAAELFKTKHSELEARWDIEAKLRSYGVAENIVTSIINLISIEGTLREVSSQLEPLTSISGVFPALQQLETLINYCQTLEITVSLRFFFSCSKHKKL</sequence>
<dbReference type="PANTHER" id="PTHR11476:SF7">
    <property type="entry name" value="HISTIDINE--TRNA LIGASE"/>
    <property type="match status" value="1"/>
</dbReference>
<name>T1I2U2_RHOPR</name>